<dbReference type="PROSITE" id="PS50043">
    <property type="entry name" value="HTH_LUXR_2"/>
    <property type="match status" value="1"/>
</dbReference>
<dbReference type="InterPro" id="IPR039420">
    <property type="entry name" value="WalR-like"/>
</dbReference>
<dbReference type="AlphaFoldDB" id="A0A1B4VD06"/>
<evidence type="ECO:0000313" key="8">
    <source>
        <dbReference type="EMBL" id="BAU47167.1"/>
    </source>
</evidence>
<keyword evidence="2" id="KW-0805">Transcription regulation</keyword>
<dbReference type="InterPro" id="IPR058245">
    <property type="entry name" value="NreC/VraR/RcsB-like_REC"/>
</dbReference>
<dbReference type="InterPro" id="IPR001789">
    <property type="entry name" value="Sig_transdc_resp-reg_receiver"/>
</dbReference>
<keyword evidence="4" id="KW-0804">Transcription</keyword>
<dbReference type="CDD" id="cd17535">
    <property type="entry name" value="REC_NarL-like"/>
    <property type="match status" value="1"/>
</dbReference>
<evidence type="ECO:0000256" key="4">
    <source>
        <dbReference type="ARBA" id="ARBA00023163"/>
    </source>
</evidence>
<dbReference type="GO" id="GO:0000160">
    <property type="term" value="P:phosphorelay signal transduction system"/>
    <property type="evidence" value="ECO:0007669"/>
    <property type="project" value="InterPro"/>
</dbReference>
<dbReference type="Proteomes" id="UP000218899">
    <property type="component" value="Chromosome"/>
</dbReference>
<dbReference type="EMBL" id="AP014936">
    <property type="protein sequence ID" value="BAU47167.1"/>
    <property type="molecule type" value="Genomic_DNA"/>
</dbReference>
<evidence type="ECO:0000256" key="5">
    <source>
        <dbReference type="PROSITE-ProRule" id="PRU00169"/>
    </source>
</evidence>
<evidence type="ECO:0000313" key="9">
    <source>
        <dbReference type="Proteomes" id="UP000218899"/>
    </source>
</evidence>
<dbReference type="SMART" id="SM00448">
    <property type="entry name" value="REC"/>
    <property type="match status" value="1"/>
</dbReference>
<dbReference type="Pfam" id="PF00072">
    <property type="entry name" value="Response_reg"/>
    <property type="match status" value="1"/>
</dbReference>
<dbReference type="RefSeq" id="WP_096458534.1">
    <property type="nucleotide sequence ID" value="NZ_AP014936.1"/>
</dbReference>
<dbReference type="InterPro" id="IPR011006">
    <property type="entry name" value="CheY-like_superfamily"/>
</dbReference>
<protein>
    <submittedName>
        <fullName evidence="8">LuxR family transcriptional regulator</fullName>
    </submittedName>
</protein>
<dbReference type="PANTHER" id="PTHR43214">
    <property type="entry name" value="TWO-COMPONENT RESPONSE REGULATOR"/>
    <property type="match status" value="1"/>
</dbReference>
<dbReference type="InterPro" id="IPR000792">
    <property type="entry name" value="Tscrpt_reg_LuxR_C"/>
</dbReference>
<keyword evidence="3" id="KW-0238">DNA-binding</keyword>
<dbReference type="PANTHER" id="PTHR43214:SF41">
    <property type="entry name" value="NITRATE_NITRITE RESPONSE REGULATOR PROTEIN NARP"/>
    <property type="match status" value="1"/>
</dbReference>
<dbReference type="OrthoDB" id="9796655at2"/>
<dbReference type="SMART" id="SM00421">
    <property type="entry name" value="HTH_LUXR"/>
    <property type="match status" value="1"/>
</dbReference>
<dbReference type="PROSITE" id="PS50110">
    <property type="entry name" value="RESPONSE_REGULATORY"/>
    <property type="match status" value="1"/>
</dbReference>
<dbReference type="InterPro" id="IPR016032">
    <property type="entry name" value="Sig_transdc_resp-reg_C-effctor"/>
</dbReference>
<evidence type="ECO:0000256" key="1">
    <source>
        <dbReference type="ARBA" id="ARBA00022553"/>
    </source>
</evidence>
<evidence type="ECO:0000259" key="6">
    <source>
        <dbReference type="PROSITE" id="PS50043"/>
    </source>
</evidence>
<reference evidence="8 9" key="1">
    <citation type="submission" date="2015-08" db="EMBL/GenBank/DDBJ databases">
        <title>Complete genome sequence of Sulfurifustis variabilis.</title>
        <authorList>
            <person name="Miura A."/>
            <person name="Kojima H."/>
            <person name="Fukui M."/>
        </authorList>
    </citation>
    <scope>NUCLEOTIDE SEQUENCE [LARGE SCALE GENOMIC DNA]</scope>
    <source>
        <strain evidence="9">skN76</strain>
    </source>
</reference>
<dbReference type="KEGG" id="sva:SVA_0588"/>
<evidence type="ECO:0000256" key="2">
    <source>
        <dbReference type="ARBA" id="ARBA00023015"/>
    </source>
</evidence>
<dbReference type="GO" id="GO:0006355">
    <property type="term" value="P:regulation of DNA-templated transcription"/>
    <property type="evidence" value="ECO:0007669"/>
    <property type="project" value="InterPro"/>
</dbReference>
<keyword evidence="1 5" id="KW-0597">Phosphoprotein</keyword>
<proteinExistence type="predicted"/>
<name>A0A1B4VD06_9GAMM</name>
<gene>
    <name evidence="8" type="ORF">SVA_0588</name>
</gene>
<evidence type="ECO:0000256" key="3">
    <source>
        <dbReference type="ARBA" id="ARBA00023125"/>
    </source>
</evidence>
<dbReference type="GO" id="GO:0003677">
    <property type="term" value="F:DNA binding"/>
    <property type="evidence" value="ECO:0007669"/>
    <property type="project" value="UniProtKB-KW"/>
</dbReference>
<feature type="domain" description="Response regulatory" evidence="7">
    <location>
        <begin position="5"/>
        <end position="121"/>
    </location>
</feature>
<dbReference type="PRINTS" id="PR00038">
    <property type="entry name" value="HTHLUXR"/>
</dbReference>
<dbReference type="SUPFAM" id="SSF46894">
    <property type="entry name" value="C-terminal effector domain of the bipartite response regulators"/>
    <property type="match status" value="1"/>
</dbReference>
<accession>A0A1B4VD06</accession>
<evidence type="ECO:0000259" key="7">
    <source>
        <dbReference type="PROSITE" id="PS50110"/>
    </source>
</evidence>
<feature type="domain" description="HTH luxR-type" evidence="6">
    <location>
        <begin position="146"/>
        <end position="211"/>
    </location>
</feature>
<organism evidence="8 9">
    <name type="scientific">Sulfurifustis variabilis</name>
    <dbReference type="NCBI Taxonomy" id="1675686"/>
    <lineage>
        <taxon>Bacteria</taxon>
        <taxon>Pseudomonadati</taxon>
        <taxon>Pseudomonadota</taxon>
        <taxon>Gammaproteobacteria</taxon>
        <taxon>Acidiferrobacterales</taxon>
        <taxon>Acidiferrobacteraceae</taxon>
        <taxon>Sulfurifustis</taxon>
    </lineage>
</organism>
<dbReference type="SUPFAM" id="SSF52172">
    <property type="entry name" value="CheY-like"/>
    <property type="match status" value="1"/>
</dbReference>
<dbReference type="CDD" id="cd06170">
    <property type="entry name" value="LuxR_C_like"/>
    <property type="match status" value="1"/>
</dbReference>
<keyword evidence="9" id="KW-1185">Reference proteome</keyword>
<sequence length="217" mass="23890">MKPIRVVLADDHSLFRAGIQALLTQIEGVEVVGEADNGRAALDMIRSRTPDVVLMDIAMPEMNGLETAARASKECPNCKVIMLSMHAGEEYVMQALRAGASGYLLKDAATSELELAVRAVARGETYLTPTISKRVIDDYLMRTTGTHGPLDQLTKRQREILQLIAKGYTSKEMAQMLNLSPKTIETHRTQLMKQLDIHDVAGLVRYAIRVGLVTLDA</sequence>
<dbReference type="Gene3D" id="3.40.50.2300">
    <property type="match status" value="1"/>
</dbReference>
<feature type="modified residue" description="4-aspartylphosphate" evidence="5">
    <location>
        <position position="56"/>
    </location>
</feature>
<dbReference type="Pfam" id="PF00196">
    <property type="entry name" value="GerE"/>
    <property type="match status" value="1"/>
</dbReference>